<evidence type="ECO:0000313" key="2">
    <source>
        <dbReference type="Proteomes" id="UP000299102"/>
    </source>
</evidence>
<dbReference type="Proteomes" id="UP000299102">
    <property type="component" value="Unassembled WGS sequence"/>
</dbReference>
<sequence length="157" mass="17832">MQPLSIGEVAENNNTYIIAFAASLLAPRVGITLRDYFFRPECRADISHVIEVRTNRRIPFEVHRHDASLAVFGFYHNSCDVFVDKGLILLDVHATAQDYYGGFDGSPLRSRFWTTRYLRVKEQLSCSKFASLQVGLNETQGYVVSALFRERSSGHLL</sequence>
<proteinExistence type="predicted"/>
<name>A0A4C1WNI0_EUMVA</name>
<comment type="caution">
    <text evidence="1">The sequence shown here is derived from an EMBL/GenBank/DDBJ whole genome shotgun (WGS) entry which is preliminary data.</text>
</comment>
<protein>
    <submittedName>
        <fullName evidence="1">Uncharacterized protein</fullName>
    </submittedName>
</protein>
<dbReference type="AlphaFoldDB" id="A0A4C1WNI0"/>
<keyword evidence="2" id="KW-1185">Reference proteome</keyword>
<evidence type="ECO:0000313" key="1">
    <source>
        <dbReference type="EMBL" id="GBP53036.1"/>
    </source>
</evidence>
<dbReference type="EMBL" id="BGZK01000615">
    <property type="protein sequence ID" value="GBP53036.1"/>
    <property type="molecule type" value="Genomic_DNA"/>
</dbReference>
<gene>
    <name evidence="1" type="ORF">EVAR_43321_1</name>
</gene>
<organism evidence="1 2">
    <name type="scientific">Eumeta variegata</name>
    <name type="common">Bagworm moth</name>
    <name type="synonym">Eumeta japonica</name>
    <dbReference type="NCBI Taxonomy" id="151549"/>
    <lineage>
        <taxon>Eukaryota</taxon>
        <taxon>Metazoa</taxon>
        <taxon>Ecdysozoa</taxon>
        <taxon>Arthropoda</taxon>
        <taxon>Hexapoda</taxon>
        <taxon>Insecta</taxon>
        <taxon>Pterygota</taxon>
        <taxon>Neoptera</taxon>
        <taxon>Endopterygota</taxon>
        <taxon>Lepidoptera</taxon>
        <taxon>Glossata</taxon>
        <taxon>Ditrysia</taxon>
        <taxon>Tineoidea</taxon>
        <taxon>Psychidae</taxon>
        <taxon>Oiketicinae</taxon>
        <taxon>Eumeta</taxon>
    </lineage>
</organism>
<reference evidence="1 2" key="1">
    <citation type="journal article" date="2019" name="Commun. Biol.">
        <title>The bagworm genome reveals a unique fibroin gene that provides high tensile strength.</title>
        <authorList>
            <person name="Kono N."/>
            <person name="Nakamura H."/>
            <person name="Ohtoshi R."/>
            <person name="Tomita M."/>
            <person name="Numata K."/>
            <person name="Arakawa K."/>
        </authorList>
    </citation>
    <scope>NUCLEOTIDE SEQUENCE [LARGE SCALE GENOMIC DNA]</scope>
</reference>
<accession>A0A4C1WNI0</accession>